<reference evidence="3" key="2">
    <citation type="submission" date="2020-09" db="EMBL/GenBank/DDBJ databases">
        <authorList>
            <person name="Sun Q."/>
            <person name="Ohkuma M."/>
        </authorList>
    </citation>
    <scope>NUCLEOTIDE SEQUENCE</scope>
    <source>
        <strain evidence="3">JCM 30804</strain>
    </source>
</reference>
<dbReference type="InterPro" id="IPR013783">
    <property type="entry name" value="Ig-like_fold"/>
</dbReference>
<dbReference type="InterPro" id="IPR015919">
    <property type="entry name" value="Cadherin-like_sf"/>
</dbReference>
<dbReference type="InterPro" id="IPR002126">
    <property type="entry name" value="Cadherin-like_dom"/>
</dbReference>
<keyword evidence="4" id="KW-1185">Reference proteome</keyword>
<dbReference type="AlphaFoldDB" id="A0A917JIC7"/>
<protein>
    <recommendedName>
        <fullName evidence="2">Cadherin domain-containing protein</fullName>
    </recommendedName>
</protein>
<dbReference type="InterPro" id="IPR008969">
    <property type="entry name" value="CarboxyPept-like_regulatory"/>
</dbReference>
<evidence type="ECO:0000259" key="2">
    <source>
        <dbReference type="PROSITE" id="PS50268"/>
    </source>
</evidence>
<accession>A0A917JIC7</accession>
<organism evidence="3 4">
    <name type="scientific">Shewanella gelidii</name>
    <dbReference type="NCBI Taxonomy" id="1642821"/>
    <lineage>
        <taxon>Bacteria</taxon>
        <taxon>Pseudomonadati</taxon>
        <taxon>Pseudomonadota</taxon>
        <taxon>Gammaproteobacteria</taxon>
        <taxon>Alteromonadales</taxon>
        <taxon>Shewanellaceae</taxon>
        <taxon>Shewanella</taxon>
    </lineage>
</organism>
<evidence type="ECO:0000313" key="4">
    <source>
        <dbReference type="Proteomes" id="UP000613743"/>
    </source>
</evidence>
<dbReference type="GO" id="GO:0016020">
    <property type="term" value="C:membrane"/>
    <property type="evidence" value="ECO:0007669"/>
    <property type="project" value="InterPro"/>
</dbReference>
<proteinExistence type="predicted"/>
<evidence type="ECO:0000256" key="1">
    <source>
        <dbReference type="SAM" id="MobiDB-lite"/>
    </source>
</evidence>
<comment type="caution">
    <text evidence="3">The sequence shown here is derived from an EMBL/GenBank/DDBJ whole genome shotgun (WGS) entry which is preliminary data.</text>
</comment>
<gene>
    <name evidence="3" type="ORF">GCM10009332_04570</name>
</gene>
<feature type="region of interest" description="Disordered" evidence="1">
    <location>
        <begin position="24"/>
        <end position="43"/>
    </location>
</feature>
<dbReference type="RefSeq" id="WP_188917416.1">
    <property type="nucleotide sequence ID" value="NZ_BMPZ01000001.1"/>
</dbReference>
<dbReference type="SUPFAM" id="SSF49464">
    <property type="entry name" value="Carboxypeptidase regulatory domain-like"/>
    <property type="match status" value="1"/>
</dbReference>
<reference evidence="3" key="1">
    <citation type="journal article" date="2014" name="Int. J. Syst. Evol. Microbiol.">
        <title>Complete genome sequence of Corynebacterium casei LMG S-19264T (=DSM 44701T), isolated from a smear-ripened cheese.</title>
        <authorList>
            <consortium name="US DOE Joint Genome Institute (JGI-PGF)"/>
            <person name="Walter F."/>
            <person name="Albersmeier A."/>
            <person name="Kalinowski J."/>
            <person name="Ruckert C."/>
        </authorList>
    </citation>
    <scope>NUCLEOTIDE SEQUENCE</scope>
    <source>
        <strain evidence="3">JCM 30804</strain>
    </source>
</reference>
<feature type="domain" description="Cadherin" evidence="2">
    <location>
        <begin position="34"/>
        <end position="143"/>
    </location>
</feature>
<dbReference type="EMBL" id="BMPZ01000001">
    <property type="protein sequence ID" value="GGI70380.1"/>
    <property type="molecule type" value="Genomic_DNA"/>
</dbReference>
<dbReference type="Proteomes" id="UP000613743">
    <property type="component" value="Unassembled WGS sequence"/>
</dbReference>
<dbReference type="Pfam" id="PF05345">
    <property type="entry name" value="He_PIG"/>
    <property type="match status" value="1"/>
</dbReference>
<dbReference type="SUPFAM" id="SSF49313">
    <property type="entry name" value="Cadherin-like"/>
    <property type="match status" value="1"/>
</dbReference>
<name>A0A917JIC7_9GAMM</name>
<dbReference type="GO" id="GO:0005509">
    <property type="term" value="F:calcium ion binding"/>
    <property type="evidence" value="ECO:0007669"/>
    <property type="project" value="InterPro"/>
</dbReference>
<sequence length="738" mass="79198">MDLIPILRTTAIASALSIAITGCGGSSSSSEQEQPSSSSANVAPSISSTAVVAAVEDIQYTYQVAVTDPDDENNGTDLTFSLMNAPSGMTVSTTGLIEWLPTEGVLNSGDVTISVTDGGEDNAATASQTFAIAVTPVNDAPTVSAVMAQSVDAGDTFNYQLVVNDVDDTDIQNDISFELVSGPATMSISPTGAISYLSSATQTNVSNVVIRIADGGEDSAQPADVEFALNERFFLTLSGTTVNYFNGIPIEAGRIELSNGAEIVAEATSNNLGEFQTKIQDTKLSERLTLTADAAGYAEAALSMAQNEVAQSHRLLLQPVHGNVTFDATQATDLSVENTVLVSLPENSLVDANGNPATTAVAAELTIINPAIDIEMMPGDMVTTNPAGETVPIESFGAITVTFEDENGAPLQLASDKTAVINIPVAGTTPPATIPLYYYDSVTGKWIEEGEASLTNINGEQFYQGQVSHFTTWNADRIYDTVIINGCVVDEQDTPLNNARIISDGRDYLGRSTTYSNDDGSFSIQVRMNSTILLSATIGFQSRTVEISSHDIDTDLEECLVLSEALTKITLNWGDEPSDLDSHLIIRNETQELGHVYFANETVTLGESIIFLDVDDTNSYGPEVISIPDFPEVATYSYYVHNYSEDPAMEAETTRVEVIFENEQYLFAPPSEDISLWWHVAEIEKTVDGQLTFTPINAWTDDPTQIEMEFAQPVSAVISKPQFNAIVKGLIKNKYYKQ</sequence>
<dbReference type="GO" id="GO:0007156">
    <property type="term" value="P:homophilic cell adhesion via plasma membrane adhesion molecules"/>
    <property type="evidence" value="ECO:0007669"/>
    <property type="project" value="InterPro"/>
</dbReference>
<evidence type="ECO:0000313" key="3">
    <source>
        <dbReference type="EMBL" id="GGI70380.1"/>
    </source>
</evidence>
<dbReference type="Gene3D" id="2.60.40.10">
    <property type="entry name" value="Immunoglobulins"/>
    <property type="match status" value="2"/>
</dbReference>
<dbReference type="PROSITE" id="PS50268">
    <property type="entry name" value="CADHERIN_2"/>
    <property type="match status" value="1"/>
</dbReference>